<gene>
    <name evidence="6" type="ORF">G3T16_05085</name>
</gene>
<dbReference type="InterPro" id="IPR052158">
    <property type="entry name" value="INH-QAR"/>
</dbReference>
<proteinExistence type="predicted"/>
<dbReference type="InterPro" id="IPR009057">
    <property type="entry name" value="Homeodomain-like_sf"/>
</dbReference>
<name>A0A6C0TYL3_9GAMM</name>
<dbReference type="PRINTS" id="PR00032">
    <property type="entry name" value="HTHARAC"/>
</dbReference>
<dbReference type="InterPro" id="IPR029062">
    <property type="entry name" value="Class_I_gatase-like"/>
</dbReference>
<dbReference type="PANTHER" id="PTHR43130">
    <property type="entry name" value="ARAC-FAMILY TRANSCRIPTIONAL REGULATOR"/>
    <property type="match status" value="1"/>
</dbReference>
<feature type="domain" description="HTH araC/xylS-type" evidence="5">
    <location>
        <begin position="240"/>
        <end position="338"/>
    </location>
</feature>
<feature type="region of interest" description="Disordered" evidence="4">
    <location>
        <begin position="344"/>
        <end position="371"/>
    </location>
</feature>
<dbReference type="InterPro" id="IPR020449">
    <property type="entry name" value="Tscrpt_reg_AraC-type_HTH"/>
</dbReference>
<dbReference type="GO" id="GO:0043565">
    <property type="term" value="F:sequence-specific DNA binding"/>
    <property type="evidence" value="ECO:0007669"/>
    <property type="project" value="InterPro"/>
</dbReference>
<evidence type="ECO:0000313" key="6">
    <source>
        <dbReference type="EMBL" id="QIB64856.1"/>
    </source>
</evidence>
<dbReference type="Pfam" id="PF12833">
    <property type="entry name" value="HTH_18"/>
    <property type="match status" value="1"/>
</dbReference>
<dbReference type="PROSITE" id="PS01124">
    <property type="entry name" value="HTH_ARAC_FAMILY_2"/>
    <property type="match status" value="1"/>
</dbReference>
<protein>
    <submittedName>
        <fullName evidence="6">Helix-turn-helix domain-containing protein</fullName>
    </submittedName>
</protein>
<evidence type="ECO:0000259" key="5">
    <source>
        <dbReference type="PROSITE" id="PS01124"/>
    </source>
</evidence>
<keyword evidence="1" id="KW-0805">Transcription regulation</keyword>
<dbReference type="KEGG" id="kim:G3T16_05085"/>
<evidence type="ECO:0000256" key="4">
    <source>
        <dbReference type="SAM" id="MobiDB-lite"/>
    </source>
</evidence>
<dbReference type="SUPFAM" id="SSF46689">
    <property type="entry name" value="Homeodomain-like"/>
    <property type="match status" value="2"/>
</dbReference>
<dbReference type="RefSeq" id="WP_163494105.1">
    <property type="nucleotide sequence ID" value="NZ_CP048711.1"/>
</dbReference>
<dbReference type="InterPro" id="IPR018062">
    <property type="entry name" value="HTH_AraC-typ_CS"/>
</dbReference>
<reference evidence="6 7" key="1">
    <citation type="submission" date="2020-02" db="EMBL/GenBank/DDBJ databases">
        <title>Genome sequencing for Kineobactrum sp. M2.</title>
        <authorList>
            <person name="Park S.-J."/>
        </authorList>
    </citation>
    <scope>NUCLEOTIDE SEQUENCE [LARGE SCALE GENOMIC DNA]</scope>
    <source>
        <strain evidence="6 7">M2</strain>
    </source>
</reference>
<dbReference type="PANTHER" id="PTHR43130:SF3">
    <property type="entry name" value="HTH-TYPE TRANSCRIPTIONAL REGULATOR RV1931C"/>
    <property type="match status" value="1"/>
</dbReference>
<dbReference type="Gene3D" id="3.40.50.880">
    <property type="match status" value="1"/>
</dbReference>
<evidence type="ECO:0000256" key="3">
    <source>
        <dbReference type="ARBA" id="ARBA00023163"/>
    </source>
</evidence>
<dbReference type="AlphaFoldDB" id="A0A6C0TYL3"/>
<dbReference type="PROSITE" id="PS00041">
    <property type="entry name" value="HTH_ARAC_FAMILY_1"/>
    <property type="match status" value="1"/>
</dbReference>
<evidence type="ECO:0000313" key="7">
    <source>
        <dbReference type="Proteomes" id="UP000477680"/>
    </source>
</evidence>
<organism evidence="6 7">
    <name type="scientific">Kineobactrum salinum</name>
    <dbReference type="NCBI Taxonomy" id="2708301"/>
    <lineage>
        <taxon>Bacteria</taxon>
        <taxon>Pseudomonadati</taxon>
        <taxon>Pseudomonadota</taxon>
        <taxon>Gammaproteobacteria</taxon>
        <taxon>Cellvibrionales</taxon>
        <taxon>Halieaceae</taxon>
        <taxon>Kineobactrum</taxon>
    </lineage>
</organism>
<dbReference type="Proteomes" id="UP000477680">
    <property type="component" value="Chromosome"/>
</dbReference>
<evidence type="ECO:0000256" key="2">
    <source>
        <dbReference type="ARBA" id="ARBA00023125"/>
    </source>
</evidence>
<dbReference type="GO" id="GO:0003700">
    <property type="term" value="F:DNA-binding transcription factor activity"/>
    <property type="evidence" value="ECO:0007669"/>
    <property type="project" value="InterPro"/>
</dbReference>
<dbReference type="Gene3D" id="1.10.10.60">
    <property type="entry name" value="Homeodomain-like"/>
    <property type="match status" value="1"/>
</dbReference>
<keyword evidence="3" id="KW-0804">Transcription</keyword>
<keyword evidence="7" id="KW-1185">Reference proteome</keyword>
<evidence type="ECO:0000256" key="1">
    <source>
        <dbReference type="ARBA" id="ARBA00023015"/>
    </source>
</evidence>
<dbReference type="SUPFAM" id="SSF52317">
    <property type="entry name" value="Class I glutamine amidotransferase-like"/>
    <property type="match status" value="1"/>
</dbReference>
<dbReference type="InterPro" id="IPR018060">
    <property type="entry name" value="HTH_AraC"/>
</dbReference>
<sequence>MPAATVTNRQVAIEIGILAMPQSTASPIYGMQELLGCPGRDWEMLTRGSPGQSLINTSIVSLDGKPMELVNGAWVKPVRALDDNYRPDVLCILEIVFNPQTGLVRDSCRREVRWLVDYWHSGGTVATACTGAVLLGEAGLLAGQDATTHWGYCDYMTRHYPGVRMHPDRILLASGPEQRLIMAGGGSSWMDLALYLISRFCGTAQAVRTARVHLIDWRQSGQTAYASTIDQRQSSDAVIARCQHWLAQHYDEPSPVAGVVAYSGLNERTFKRRFRLATGLTPIDYVLNLRLEEARHLLETSAAPVEAVAEMVGYQDAGFFRRKFRQRLGLTPAEYRRKFAGLRTVPTGGVSQPPGAFRPAAGASSNYGDSD</sequence>
<dbReference type="SMART" id="SM00342">
    <property type="entry name" value="HTH_ARAC"/>
    <property type="match status" value="1"/>
</dbReference>
<dbReference type="EMBL" id="CP048711">
    <property type="protein sequence ID" value="QIB64856.1"/>
    <property type="molecule type" value="Genomic_DNA"/>
</dbReference>
<keyword evidence="2" id="KW-0238">DNA-binding</keyword>
<accession>A0A6C0TYL3</accession>